<evidence type="ECO:0000256" key="2">
    <source>
        <dbReference type="ARBA" id="ARBA00007879"/>
    </source>
</evidence>
<dbReference type="GO" id="GO:0046872">
    <property type="term" value="F:metal ion binding"/>
    <property type="evidence" value="ECO:0007669"/>
    <property type="project" value="UniProtKB-KW"/>
</dbReference>
<evidence type="ECO:0000256" key="1">
    <source>
        <dbReference type="ARBA" id="ARBA00004123"/>
    </source>
</evidence>
<dbReference type="GO" id="GO:0005634">
    <property type="term" value="C:nucleus"/>
    <property type="evidence" value="ECO:0007669"/>
    <property type="project" value="UniProtKB-SubCell"/>
</dbReference>
<keyword evidence="6" id="KW-0408">Iron</keyword>
<dbReference type="InterPro" id="IPR027450">
    <property type="entry name" value="AlkB-like"/>
</dbReference>
<evidence type="ECO:0000313" key="9">
    <source>
        <dbReference type="EMBL" id="KIJ64381.1"/>
    </source>
</evidence>
<dbReference type="OrthoDB" id="412814at2759"/>
<keyword evidence="5" id="KW-0560">Oxidoreductase</keyword>
<evidence type="ECO:0000256" key="7">
    <source>
        <dbReference type="ARBA" id="ARBA00023242"/>
    </source>
</evidence>
<dbReference type="AlphaFoldDB" id="A0A0C9WF02"/>
<protein>
    <recommendedName>
        <fullName evidence="8">Fe2OG dioxygenase domain-containing protein</fullName>
    </recommendedName>
</protein>
<evidence type="ECO:0000313" key="10">
    <source>
        <dbReference type="Proteomes" id="UP000053820"/>
    </source>
</evidence>
<organism evidence="9 10">
    <name type="scientific">Hydnomerulius pinastri MD-312</name>
    <dbReference type="NCBI Taxonomy" id="994086"/>
    <lineage>
        <taxon>Eukaryota</taxon>
        <taxon>Fungi</taxon>
        <taxon>Dikarya</taxon>
        <taxon>Basidiomycota</taxon>
        <taxon>Agaricomycotina</taxon>
        <taxon>Agaricomycetes</taxon>
        <taxon>Agaricomycetidae</taxon>
        <taxon>Boletales</taxon>
        <taxon>Boletales incertae sedis</taxon>
        <taxon>Leucogyrophana</taxon>
    </lineage>
</organism>
<dbReference type="Proteomes" id="UP000053820">
    <property type="component" value="Unassembled WGS sequence"/>
</dbReference>
<dbReference type="InterPro" id="IPR032862">
    <property type="entry name" value="ALKBH6"/>
</dbReference>
<comment type="similarity">
    <text evidence="2">Belongs to the alkB family.</text>
</comment>
<name>A0A0C9WF02_9AGAM</name>
<proteinExistence type="inferred from homology"/>
<reference evidence="9 10" key="1">
    <citation type="submission" date="2014-04" db="EMBL/GenBank/DDBJ databases">
        <title>Evolutionary Origins and Diversification of the Mycorrhizal Mutualists.</title>
        <authorList>
            <consortium name="DOE Joint Genome Institute"/>
            <consortium name="Mycorrhizal Genomics Consortium"/>
            <person name="Kohler A."/>
            <person name="Kuo A."/>
            <person name="Nagy L.G."/>
            <person name="Floudas D."/>
            <person name="Copeland A."/>
            <person name="Barry K.W."/>
            <person name="Cichocki N."/>
            <person name="Veneault-Fourrey C."/>
            <person name="LaButti K."/>
            <person name="Lindquist E.A."/>
            <person name="Lipzen A."/>
            <person name="Lundell T."/>
            <person name="Morin E."/>
            <person name="Murat C."/>
            <person name="Riley R."/>
            <person name="Ohm R."/>
            <person name="Sun H."/>
            <person name="Tunlid A."/>
            <person name="Henrissat B."/>
            <person name="Grigoriev I.V."/>
            <person name="Hibbett D.S."/>
            <person name="Martin F."/>
        </authorList>
    </citation>
    <scope>NUCLEOTIDE SEQUENCE [LARGE SCALE GENOMIC DNA]</scope>
    <source>
        <strain evidence="9 10">MD-312</strain>
    </source>
</reference>
<dbReference type="HOGENOM" id="CLU_059836_0_0_1"/>
<evidence type="ECO:0000256" key="5">
    <source>
        <dbReference type="ARBA" id="ARBA00023002"/>
    </source>
</evidence>
<evidence type="ECO:0000256" key="3">
    <source>
        <dbReference type="ARBA" id="ARBA00022723"/>
    </source>
</evidence>
<gene>
    <name evidence="9" type="ORF">HYDPIDRAFT_112387</name>
</gene>
<dbReference type="Gene3D" id="2.60.120.590">
    <property type="entry name" value="Alpha-ketoglutarate-dependent dioxygenase AlkB-like"/>
    <property type="match status" value="1"/>
</dbReference>
<dbReference type="PANTHER" id="PTHR46030:SF1">
    <property type="entry name" value="ALPHA-KETOGLUTARATE-DEPENDENT DIOXYGENASE ALKB HOMOLOG 6"/>
    <property type="match status" value="1"/>
</dbReference>
<comment type="subcellular location">
    <subcellularLocation>
        <location evidence="1">Nucleus</location>
    </subcellularLocation>
</comment>
<dbReference type="PROSITE" id="PS51471">
    <property type="entry name" value="FE2OG_OXY"/>
    <property type="match status" value="1"/>
</dbReference>
<evidence type="ECO:0000256" key="6">
    <source>
        <dbReference type="ARBA" id="ARBA00023004"/>
    </source>
</evidence>
<dbReference type="GO" id="GO:0051213">
    <property type="term" value="F:dioxygenase activity"/>
    <property type="evidence" value="ECO:0007669"/>
    <property type="project" value="UniProtKB-KW"/>
</dbReference>
<keyword evidence="3" id="KW-0479">Metal-binding</keyword>
<evidence type="ECO:0000259" key="8">
    <source>
        <dbReference type="PROSITE" id="PS51471"/>
    </source>
</evidence>
<keyword evidence="7" id="KW-0539">Nucleus</keyword>
<sequence>MQSGTVLSNYSLTSDTAAAYYIPDFITADEEAHLLRKINESPKQKWKMLGNRRLQLWGGEVLRKNILFREEMPPFLASYPDILGRLKATTAFNSSPHQGPNHVILNEYLPGQGIMPHEDGPSYHPVVATISLGSHTVFHYYSYRSERESAPSNSAFSNAGRTIDPTPVLSVFLEPRSAIVTTGPLYTSHLHGIDEVTADTFTGHGKLRRPTGEEVVISNWQALKTEGMGEVLRDGGTLYRKARYSLTCRDVEKVTGRNLC</sequence>
<accession>A0A0C9WF02</accession>
<feature type="domain" description="Fe2OG dioxygenase" evidence="8">
    <location>
        <begin position="99"/>
        <end position="252"/>
    </location>
</feature>
<dbReference type="EMBL" id="KN839847">
    <property type="protein sequence ID" value="KIJ64381.1"/>
    <property type="molecule type" value="Genomic_DNA"/>
</dbReference>
<keyword evidence="4" id="KW-0223">Dioxygenase</keyword>
<keyword evidence="10" id="KW-1185">Reference proteome</keyword>
<dbReference type="InterPro" id="IPR005123">
    <property type="entry name" value="Oxoglu/Fe-dep_dioxygenase_dom"/>
</dbReference>
<evidence type="ECO:0000256" key="4">
    <source>
        <dbReference type="ARBA" id="ARBA00022964"/>
    </source>
</evidence>
<dbReference type="SUPFAM" id="SSF51197">
    <property type="entry name" value="Clavaminate synthase-like"/>
    <property type="match status" value="1"/>
</dbReference>
<dbReference type="Pfam" id="PF13532">
    <property type="entry name" value="2OG-FeII_Oxy_2"/>
    <property type="match status" value="1"/>
</dbReference>
<dbReference type="InterPro" id="IPR037151">
    <property type="entry name" value="AlkB-like_sf"/>
</dbReference>
<dbReference type="PANTHER" id="PTHR46030">
    <property type="entry name" value="ALPHA-KETOGLUTARATE-DEPENDENT DIOXYGENASE ALKB HOMOLOG 6"/>
    <property type="match status" value="1"/>
</dbReference>